<name>A0A9P8XUZ7_9PEZI</name>
<feature type="region of interest" description="Disordered" evidence="1">
    <location>
        <begin position="1"/>
        <end position="81"/>
    </location>
</feature>
<dbReference type="OrthoDB" id="4161186at2759"/>
<dbReference type="AlphaFoldDB" id="A0A9P8XUZ7"/>
<sequence length="408" mass="46289">MSPGSDRTNTRQRQRRRSREDENDLEDYPASGDSIQHNTPRAARVAHPRLDRTPTASSSASRSDWSGQSRSSRSPTKRIRRLEVARNKSLVLQIDRADLRMPAALKNELAQLRQCSRGDKVIPPYLQDELTSQRGSDETLYDITDAAFATKEDELTMATAGFPLLSMQAVRDISLEAKECYNHGHAEASWNMLVHWPLLALALGRNEQQPQDPTQPRVHAMPCTMARLSGDARGTKMIDFCLYIDPADGCDKDRIDELRAQRPSENINHTDYTPLRARPIVLSAESKKPGEQLAEAHLQLAVWQDRQLRLLESDIAPERRKDTMIAFLPSLVIQGHEWWFTAATRHEGATILWTQQHIGSTSTPLGIFQILHGLRHIACWASKIYWPWFCKHILRTSMASTMMIESKA</sequence>
<accession>A0A9P8XUZ7</accession>
<dbReference type="EMBL" id="JAGTJQ010000012">
    <property type="protein sequence ID" value="KAH7016137.1"/>
    <property type="molecule type" value="Genomic_DNA"/>
</dbReference>
<dbReference type="RefSeq" id="XP_046005761.1">
    <property type="nucleotide sequence ID" value="XM_046150796.1"/>
</dbReference>
<organism evidence="3 4">
    <name type="scientific">Microdochium trichocladiopsis</name>
    <dbReference type="NCBI Taxonomy" id="1682393"/>
    <lineage>
        <taxon>Eukaryota</taxon>
        <taxon>Fungi</taxon>
        <taxon>Dikarya</taxon>
        <taxon>Ascomycota</taxon>
        <taxon>Pezizomycotina</taxon>
        <taxon>Sordariomycetes</taxon>
        <taxon>Xylariomycetidae</taxon>
        <taxon>Xylariales</taxon>
        <taxon>Microdochiaceae</taxon>
        <taxon>Microdochium</taxon>
    </lineage>
</organism>
<dbReference type="GeneID" id="70180342"/>
<feature type="domain" description="PD-(D/E)XK nuclease-like" evidence="2">
    <location>
        <begin position="139"/>
        <end position="386"/>
    </location>
</feature>
<protein>
    <recommendedName>
        <fullName evidence="2">PD-(D/E)XK nuclease-like domain-containing protein</fullName>
    </recommendedName>
</protein>
<keyword evidence="4" id="KW-1185">Reference proteome</keyword>
<evidence type="ECO:0000259" key="2">
    <source>
        <dbReference type="Pfam" id="PF20516"/>
    </source>
</evidence>
<gene>
    <name evidence="3" type="ORF">B0I36DRAFT_254052</name>
</gene>
<proteinExistence type="predicted"/>
<evidence type="ECO:0000256" key="1">
    <source>
        <dbReference type="SAM" id="MobiDB-lite"/>
    </source>
</evidence>
<dbReference type="InterPro" id="IPR046797">
    <property type="entry name" value="PDDEXK_12"/>
</dbReference>
<feature type="compositionally biased region" description="Low complexity" evidence="1">
    <location>
        <begin position="57"/>
        <end position="74"/>
    </location>
</feature>
<evidence type="ECO:0000313" key="4">
    <source>
        <dbReference type="Proteomes" id="UP000756346"/>
    </source>
</evidence>
<evidence type="ECO:0000313" key="3">
    <source>
        <dbReference type="EMBL" id="KAH7016137.1"/>
    </source>
</evidence>
<reference evidence="3" key="1">
    <citation type="journal article" date="2021" name="Nat. Commun.">
        <title>Genetic determinants of endophytism in the Arabidopsis root mycobiome.</title>
        <authorList>
            <person name="Mesny F."/>
            <person name="Miyauchi S."/>
            <person name="Thiergart T."/>
            <person name="Pickel B."/>
            <person name="Atanasova L."/>
            <person name="Karlsson M."/>
            <person name="Huettel B."/>
            <person name="Barry K.W."/>
            <person name="Haridas S."/>
            <person name="Chen C."/>
            <person name="Bauer D."/>
            <person name="Andreopoulos W."/>
            <person name="Pangilinan J."/>
            <person name="LaButti K."/>
            <person name="Riley R."/>
            <person name="Lipzen A."/>
            <person name="Clum A."/>
            <person name="Drula E."/>
            <person name="Henrissat B."/>
            <person name="Kohler A."/>
            <person name="Grigoriev I.V."/>
            <person name="Martin F.M."/>
            <person name="Hacquard S."/>
        </authorList>
    </citation>
    <scope>NUCLEOTIDE SEQUENCE</scope>
    <source>
        <strain evidence="3">MPI-CAGE-CH-0230</strain>
    </source>
</reference>
<dbReference type="Proteomes" id="UP000756346">
    <property type="component" value="Unassembled WGS sequence"/>
</dbReference>
<dbReference type="Pfam" id="PF20516">
    <property type="entry name" value="PDDEXK_12"/>
    <property type="match status" value="1"/>
</dbReference>
<comment type="caution">
    <text evidence="3">The sequence shown here is derived from an EMBL/GenBank/DDBJ whole genome shotgun (WGS) entry which is preliminary data.</text>
</comment>